<sequence>TRSMVCRQRSFVRAFLDYLLVHPWRSRLLLFHGKSIENELKGCWDWS</sequence>
<feature type="non-terminal residue" evidence="1">
    <location>
        <position position="1"/>
    </location>
</feature>
<gene>
    <name evidence="1" type="ORF">TSPGSL018_15801</name>
</gene>
<dbReference type="AlphaFoldDB" id="A0A061QXZ3"/>
<accession>A0A061QXZ3</accession>
<evidence type="ECO:0000313" key="1">
    <source>
        <dbReference type="EMBL" id="JAC65542.1"/>
    </source>
</evidence>
<protein>
    <submittedName>
        <fullName evidence="1">Uncharacterized protein</fullName>
    </submittedName>
</protein>
<organism evidence="1">
    <name type="scientific">Tetraselmis sp. GSL018</name>
    <dbReference type="NCBI Taxonomy" id="582737"/>
    <lineage>
        <taxon>Eukaryota</taxon>
        <taxon>Viridiplantae</taxon>
        <taxon>Chlorophyta</taxon>
        <taxon>core chlorophytes</taxon>
        <taxon>Chlorodendrophyceae</taxon>
        <taxon>Chlorodendrales</taxon>
        <taxon>Chlorodendraceae</taxon>
        <taxon>Tetraselmis</taxon>
    </lineage>
</organism>
<dbReference type="EMBL" id="GBEZ01021189">
    <property type="protein sequence ID" value="JAC65542.1"/>
    <property type="molecule type" value="Transcribed_RNA"/>
</dbReference>
<reference evidence="1" key="1">
    <citation type="submission" date="2014-05" db="EMBL/GenBank/DDBJ databases">
        <title>The transcriptome of the halophilic microalga Tetraselmis sp. GSL018 isolated from the Great Salt Lake, Utah.</title>
        <authorList>
            <person name="Jinkerson R.E."/>
            <person name="D'Adamo S."/>
            <person name="Posewitz M.C."/>
        </authorList>
    </citation>
    <scope>NUCLEOTIDE SEQUENCE</scope>
    <source>
        <strain evidence="1">GSL018</strain>
    </source>
</reference>
<name>A0A061QXZ3_9CHLO</name>
<proteinExistence type="predicted"/>